<protein>
    <submittedName>
        <fullName evidence="3">DEUBAD domain-containing protein</fullName>
    </submittedName>
</protein>
<dbReference type="AlphaFoldDB" id="A0A914ZHA3"/>
<proteinExistence type="predicted"/>
<dbReference type="Proteomes" id="UP000887577">
    <property type="component" value="Unplaced"/>
</dbReference>
<organism evidence="2 3">
    <name type="scientific">Panagrolaimus superbus</name>
    <dbReference type="NCBI Taxonomy" id="310955"/>
    <lineage>
        <taxon>Eukaryota</taxon>
        <taxon>Metazoa</taxon>
        <taxon>Ecdysozoa</taxon>
        <taxon>Nematoda</taxon>
        <taxon>Chromadorea</taxon>
        <taxon>Rhabditida</taxon>
        <taxon>Tylenchina</taxon>
        <taxon>Panagrolaimomorpha</taxon>
        <taxon>Panagrolaimoidea</taxon>
        <taxon>Panagrolaimidae</taxon>
        <taxon>Panagrolaimus</taxon>
    </lineage>
</organism>
<feature type="region of interest" description="Disordered" evidence="1">
    <location>
        <begin position="160"/>
        <end position="183"/>
    </location>
</feature>
<dbReference type="WBParaSite" id="PSU_v2.g9666.t1">
    <property type="protein sequence ID" value="PSU_v2.g9666.t1"/>
    <property type="gene ID" value="PSU_v2.g9666"/>
</dbReference>
<evidence type="ECO:0000313" key="3">
    <source>
        <dbReference type="WBParaSite" id="PSU_v2.g9666.t1"/>
    </source>
</evidence>
<evidence type="ECO:0000256" key="1">
    <source>
        <dbReference type="SAM" id="MobiDB-lite"/>
    </source>
</evidence>
<keyword evidence="2" id="KW-1185">Reference proteome</keyword>
<evidence type="ECO:0000313" key="2">
    <source>
        <dbReference type="Proteomes" id="UP000887577"/>
    </source>
</evidence>
<accession>A0A914ZHA3</accession>
<feature type="compositionally biased region" description="Low complexity" evidence="1">
    <location>
        <begin position="161"/>
        <end position="177"/>
    </location>
</feature>
<reference evidence="3" key="1">
    <citation type="submission" date="2022-11" db="UniProtKB">
        <authorList>
            <consortium name="WormBaseParasite"/>
        </authorList>
    </citation>
    <scope>IDENTIFICATION</scope>
</reference>
<sequence length="183" mass="20200">MPMNTPDVENLPIPAIAGAFNIEQFNRLTSSVQHAIPLQQFEELLTLPAFIQSKEQPEPFSTLLQRCRGKVLTKDPAFNNVADPENEQLNAFLNNPTVWRPWRTPETSGAFATALADESLDLNDIVEDGHVADIDIIQSAVDTVREIPPENQIFADVQSAPSNEENVSPSNNTTTSVFDVQTT</sequence>
<name>A0A914ZHA3_9BILA</name>